<evidence type="ECO:0000313" key="2">
    <source>
        <dbReference type="EMBL" id="SVB30721.1"/>
    </source>
</evidence>
<proteinExistence type="predicted"/>
<gene>
    <name evidence="2" type="ORF">METZ01_LOCUS183575</name>
</gene>
<feature type="domain" description="Phosphoribosyltransferase" evidence="1">
    <location>
        <begin position="62"/>
        <end position="186"/>
    </location>
</feature>
<organism evidence="2">
    <name type="scientific">marine metagenome</name>
    <dbReference type="NCBI Taxonomy" id="408172"/>
    <lineage>
        <taxon>unclassified sequences</taxon>
        <taxon>metagenomes</taxon>
        <taxon>ecological metagenomes</taxon>
    </lineage>
</organism>
<name>A0A382CZ10_9ZZZZ</name>
<dbReference type="InterPro" id="IPR000836">
    <property type="entry name" value="PRTase_dom"/>
</dbReference>
<dbReference type="AlphaFoldDB" id="A0A382CZ10"/>
<dbReference type="PANTHER" id="PTHR43218:SF1">
    <property type="entry name" value="PHOSPHORIBOSYLTRANSFERASE"/>
    <property type="match status" value="1"/>
</dbReference>
<reference evidence="2" key="1">
    <citation type="submission" date="2018-05" db="EMBL/GenBank/DDBJ databases">
        <authorList>
            <person name="Lanie J.A."/>
            <person name="Ng W.-L."/>
            <person name="Kazmierczak K.M."/>
            <person name="Andrzejewski T.M."/>
            <person name="Davidsen T.M."/>
            <person name="Wayne K.J."/>
            <person name="Tettelin H."/>
            <person name="Glass J.I."/>
            <person name="Rusch D."/>
            <person name="Podicherti R."/>
            <person name="Tsui H.-C.T."/>
            <person name="Winkler M.E."/>
        </authorList>
    </citation>
    <scope>NUCLEOTIDE SEQUENCE</scope>
</reference>
<dbReference type="SUPFAM" id="SSF53271">
    <property type="entry name" value="PRTase-like"/>
    <property type="match status" value="1"/>
</dbReference>
<dbReference type="InterPro" id="IPR029057">
    <property type="entry name" value="PRTase-like"/>
</dbReference>
<dbReference type="Pfam" id="PF00156">
    <property type="entry name" value="Pribosyltran"/>
    <property type="match status" value="1"/>
</dbReference>
<accession>A0A382CZ10</accession>
<feature type="non-terminal residue" evidence="2">
    <location>
        <position position="1"/>
    </location>
</feature>
<sequence length="228" mass="25538">VEPHEFWQEILPEKYSNSPPYNTHYPSKLKDGSVLMLPIRSLGATNNGLASLILNQASFAVENILAKFLVELIKADKPDVVVGIPTLGLSLAREVSLLLGHKRYIPLGTSRKFWYDERLSVSMSSITSPETKKRLYLDPRMEPLIKGRRVCLIDDVISSGASIKSGMDLLEIVQVSPISIGAAMLQSDKWRKMFNSINPNMIPLIKGAIKSPLLKKRKDGWWTESSDY</sequence>
<evidence type="ECO:0000259" key="1">
    <source>
        <dbReference type="Pfam" id="PF00156"/>
    </source>
</evidence>
<dbReference type="PANTHER" id="PTHR43218">
    <property type="entry name" value="PHOSPHORIBOSYLTRANSFERASE-RELATED"/>
    <property type="match status" value="1"/>
</dbReference>
<dbReference type="EMBL" id="UINC01036561">
    <property type="protein sequence ID" value="SVB30721.1"/>
    <property type="molecule type" value="Genomic_DNA"/>
</dbReference>
<protein>
    <recommendedName>
        <fullName evidence="1">Phosphoribosyltransferase domain-containing protein</fullName>
    </recommendedName>
</protein>
<dbReference type="Gene3D" id="3.40.50.2020">
    <property type="match status" value="1"/>
</dbReference>
<dbReference type="CDD" id="cd06223">
    <property type="entry name" value="PRTases_typeI"/>
    <property type="match status" value="1"/>
</dbReference>
<dbReference type="NCBIfam" id="NF004689">
    <property type="entry name" value="PRK06031.1"/>
    <property type="match status" value="1"/>
</dbReference>